<dbReference type="Proteomes" id="UP001375240">
    <property type="component" value="Unassembled WGS sequence"/>
</dbReference>
<dbReference type="PANTHER" id="PTHR37792">
    <property type="entry name" value="RIBONUCLEASE MRP PROTEIN SUBUNIT RMP1"/>
    <property type="match status" value="1"/>
</dbReference>
<keyword evidence="4" id="KW-1185">Reference proteome</keyword>
<dbReference type="GO" id="GO:0042134">
    <property type="term" value="F:rRNA primary transcript binding"/>
    <property type="evidence" value="ECO:0007669"/>
    <property type="project" value="InterPro"/>
</dbReference>
<feature type="region of interest" description="Disordered" evidence="1">
    <location>
        <begin position="71"/>
        <end position="98"/>
    </location>
</feature>
<dbReference type="AlphaFoldDB" id="A0AAV9UUZ8"/>
<dbReference type="GO" id="GO:0000294">
    <property type="term" value="P:nuclear-transcribed mRNA catabolic process, RNase MRP-dependent"/>
    <property type="evidence" value="ECO:0007669"/>
    <property type="project" value="TreeGrafter"/>
</dbReference>
<organism evidence="3 4">
    <name type="scientific">Orbilia brochopaga</name>
    <dbReference type="NCBI Taxonomy" id="3140254"/>
    <lineage>
        <taxon>Eukaryota</taxon>
        <taxon>Fungi</taxon>
        <taxon>Dikarya</taxon>
        <taxon>Ascomycota</taxon>
        <taxon>Pezizomycotina</taxon>
        <taxon>Orbiliomycetes</taxon>
        <taxon>Orbiliales</taxon>
        <taxon>Orbiliaceae</taxon>
        <taxon>Orbilia</taxon>
    </lineage>
</organism>
<proteinExistence type="predicted"/>
<reference evidence="3 4" key="1">
    <citation type="submission" date="2019-10" db="EMBL/GenBank/DDBJ databases">
        <authorList>
            <person name="Palmer J.M."/>
        </authorList>
    </citation>
    <scope>NUCLEOTIDE SEQUENCE [LARGE SCALE GENOMIC DNA]</scope>
    <source>
        <strain evidence="3 4">TWF696</strain>
    </source>
</reference>
<feature type="region of interest" description="Disordered" evidence="1">
    <location>
        <begin position="233"/>
        <end position="266"/>
    </location>
</feature>
<evidence type="ECO:0000259" key="2">
    <source>
        <dbReference type="Pfam" id="PF20945"/>
    </source>
</evidence>
<dbReference type="CDD" id="cd22573">
    <property type="entry name" value="RMP1_RBD"/>
    <property type="match status" value="1"/>
</dbReference>
<accession>A0AAV9UUZ8</accession>
<gene>
    <name evidence="3" type="ORF">TWF696_006009</name>
</gene>
<dbReference type="Pfam" id="PF20945">
    <property type="entry name" value="RMP1"/>
    <property type="match status" value="1"/>
</dbReference>
<protein>
    <recommendedName>
        <fullName evidence="2">RNase MRP protein 1 RNA binding domain-containing protein</fullName>
    </recommendedName>
</protein>
<dbReference type="GO" id="GO:0000172">
    <property type="term" value="C:ribonuclease MRP complex"/>
    <property type="evidence" value="ECO:0007669"/>
    <property type="project" value="InterPro"/>
</dbReference>
<feature type="compositionally biased region" description="Acidic residues" evidence="1">
    <location>
        <begin position="89"/>
        <end position="98"/>
    </location>
</feature>
<dbReference type="GO" id="GO:0000466">
    <property type="term" value="P:maturation of 5.8S rRNA from tricistronic rRNA transcript (SSU-rRNA, 5.8S rRNA, LSU-rRNA)"/>
    <property type="evidence" value="ECO:0007669"/>
    <property type="project" value="TreeGrafter"/>
</dbReference>
<feature type="domain" description="RNase MRP protein 1 RNA binding" evidence="2">
    <location>
        <begin position="32"/>
        <end position="154"/>
    </location>
</feature>
<dbReference type="InterPro" id="IPR047204">
    <property type="entry name" value="RMP1_RBD"/>
</dbReference>
<evidence type="ECO:0000313" key="3">
    <source>
        <dbReference type="EMBL" id="KAK6349730.1"/>
    </source>
</evidence>
<dbReference type="InterPro" id="IPR047205">
    <property type="entry name" value="RMP1"/>
</dbReference>
<evidence type="ECO:0000313" key="4">
    <source>
        <dbReference type="Proteomes" id="UP001375240"/>
    </source>
</evidence>
<sequence length="266" mass="29508">MPPTAAAAAVQSPPRAKSIASLTAILTHERNLLHIHLYKARNQHRTSLWFKHLRILKRAVERLIQHLKTTFPDEATRDSGDDSSSSSESGDEADDDDEDIEQLRNKLVADTAFAALLSRLQDTVIPSSYTAFTHLTTSTQYAGLGMVLLGCLARVYTVLKPITPTARHQKPLPLKQPSTKPVKEEEEDLGEVISRESVALLNESHIKPTAHDPVKSKQPKRQTVEIRTVAKDEQDGRYIAARETTASNDTTTSKKRTAIDDLFADL</sequence>
<evidence type="ECO:0000256" key="1">
    <source>
        <dbReference type="SAM" id="MobiDB-lite"/>
    </source>
</evidence>
<dbReference type="PANTHER" id="PTHR37792:SF1">
    <property type="entry name" value="RIBONUCLEASE MRP PROTEIN SUBUNIT RMP1"/>
    <property type="match status" value="1"/>
</dbReference>
<dbReference type="EMBL" id="JAVHNQ010000004">
    <property type="protein sequence ID" value="KAK6349730.1"/>
    <property type="molecule type" value="Genomic_DNA"/>
</dbReference>
<comment type="caution">
    <text evidence="3">The sequence shown here is derived from an EMBL/GenBank/DDBJ whole genome shotgun (WGS) entry which is preliminary data.</text>
</comment>
<name>A0AAV9UUZ8_9PEZI</name>